<dbReference type="AlphaFoldDB" id="Q893H1"/>
<evidence type="ECO:0000313" key="12">
    <source>
        <dbReference type="Proteomes" id="UP000001412"/>
    </source>
</evidence>
<dbReference type="PROSITE" id="PS51202">
    <property type="entry name" value="RCK_C"/>
    <property type="match status" value="1"/>
</dbReference>
<accession>Q893H1</accession>
<feature type="transmembrane region" description="Helical" evidence="9">
    <location>
        <begin position="24"/>
        <end position="43"/>
    </location>
</feature>
<proteinExistence type="predicted"/>
<keyword evidence="2" id="KW-0813">Transport</keyword>
<feature type="transmembrane region" description="Helical" evidence="9">
    <location>
        <begin position="75"/>
        <end position="93"/>
    </location>
</feature>
<dbReference type="HOGENOM" id="CLU_005912_9_1_9"/>
<evidence type="ECO:0000256" key="4">
    <source>
        <dbReference type="ARBA" id="ARBA00022475"/>
    </source>
</evidence>
<dbReference type="NCBIfam" id="NF003715">
    <property type="entry name" value="PRK05326.1-2"/>
    <property type="match status" value="1"/>
</dbReference>
<evidence type="ECO:0000313" key="11">
    <source>
        <dbReference type="EMBL" id="AAO36371.1"/>
    </source>
</evidence>
<evidence type="ECO:0000256" key="3">
    <source>
        <dbReference type="ARBA" id="ARBA00022449"/>
    </source>
</evidence>
<evidence type="ECO:0000256" key="2">
    <source>
        <dbReference type="ARBA" id="ARBA00022448"/>
    </source>
</evidence>
<dbReference type="Gene3D" id="1.20.1530.20">
    <property type="match status" value="1"/>
</dbReference>
<reference evidence="11 12" key="1">
    <citation type="journal article" date="2003" name="Proc. Natl. Acad. Sci. U.S.A.">
        <title>The genome sequence of Clostridium tetani, the causative agent of tetanus disease.</title>
        <authorList>
            <person name="Brueggemann H."/>
            <person name="Baumer S."/>
            <person name="Fricke W.F."/>
            <person name="Wiezer A."/>
            <person name="Liesegang H."/>
            <person name="Decker I."/>
            <person name="Herzberg C."/>
            <person name="Martinez-Arias R."/>
            <person name="Merkl R."/>
            <person name="Henne A."/>
            <person name="Gottschalk G."/>
        </authorList>
    </citation>
    <scope>NUCLEOTIDE SEQUENCE [LARGE SCALE GENOMIC DNA]</scope>
    <source>
        <strain evidence="12">Massachusetts / E88</strain>
    </source>
</reference>
<evidence type="ECO:0000256" key="9">
    <source>
        <dbReference type="SAM" id="Phobius"/>
    </source>
</evidence>
<dbReference type="PANTHER" id="PTHR32507">
    <property type="entry name" value="NA(+)/H(+) ANTIPORTER 1"/>
    <property type="match status" value="1"/>
</dbReference>
<comment type="subcellular location">
    <subcellularLocation>
        <location evidence="1">Cell membrane</location>
        <topology evidence="1">Multi-pass membrane protein</topology>
    </subcellularLocation>
</comment>
<feature type="transmembrane region" description="Helical" evidence="9">
    <location>
        <begin position="317"/>
        <end position="339"/>
    </location>
</feature>
<dbReference type="GO" id="GO:0015297">
    <property type="term" value="F:antiporter activity"/>
    <property type="evidence" value="ECO:0007669"/>
    <property type="project" value="UniProtKB-KW"/>
</dbReference>
<keyword evidence="4" id="KW-1003">Cell membrane</keyword>
<dbReference type="SUPFAM" id="SSF116726">
    <property type="entry name" value="TrkA C-terminal domain-like"/>
    <property type="match status" value="1"/>
</dbReference>
<feature type="transmembrane region" description="Helical" evidence="9">
    <location>
        <begin position="105"/>
        <end position="132"/>
    </location>
</feature>
<organism evidence="11 12">
    <name type="scientific">Clostridium tetani (strain Massachusetts / E88)</name>
    <dbReference type="NCBI Taxonomy" id="212717"/>
    <lineage>
        <taxon>Bacteria</taxon>
        <taxon>Bacillati</taxon>
        <taxon>Bacillota</taxon>
        <taxon>Clostridia</taxon>
        <taxon>Eubacteriales</taxon>
        <taxon>Clostridiaceae</taxon>
        <taxon>Clostridium</taxon>
    </lineage>
</organism>
<sequence length="500" mass="54580">MGRMVELYNDNYSLVWNRGNNMDIIFISGIILLICAVSSKVLYKYGIPTLIMFLAIGMIMGSEGLGGIYFDNSELANKLCNFGLLFIMFSGGFETNWKTAKPVAFASGVLATGGVVLTAFLIGIFAHFILGLTFLEGMLLGSIISSTDAASVFSILRSKKLNLKNNLAPMLEMESGSNDPVAYMLTTIVIGLITGGKHNIVTLLMTQILIGALVGILVGKISVWLINNINLDIEGLYSILAISTALLSYSGANQLMGNGFLAVYITGLIMGNSRLVHKISLVRYFDGLSWLMQILLFFTLGLLVFPSRLFQVALKGIGTAAFIIFIARPIAVFCVLTLFKRPIKDQLLVSWVGFRGAASIVFATYPLTAGLTVADEIFNIVFFVALVSVLVQGTFFIPIAKKLNLIGEEETVLKTFTDYSGEIHAELLELNITENSEMVGKAIKDIDIPMGILIVMIKRKDKLITPNGGTVIKAYDTIMLSAEDRTQLIEMDEKTKIAFE</sequence>
<keyword evidence="8 9" id="KW-0472">Membrane</keyword>
<feature type="transmembrane region" description="Helical" evidence="9">
    <location>
        <begin position="231"/>
        <end position="249"/>
    </location>
</feature>
<evidence type="ECO:0000256" key="6">
    <source>
        <dbReference type="ARBA" id="ARBA00022989"/>
    </source>
</evidence>
<dbReference type="PANTHER" id="PTHR32507:SF7">
    <property type="entry name" value="K(+)_H(+) ANTIPORTER NHAP2"/>
    <property type="match status" value="1"/>
</dbReference>
<feature type="transmembrane region" description="Helical" evidence="9">
    <location>
        <begin position="377"/>
        <end position="397"/>
    </location>
</feature>
<keyword evidence="7" id="KW-0406">Ion transport</keyword>
<feature type="transmembrane region" description="Helical" evidence="9">
    <location>
        <begin position="255"/>
        <end position="276"/>
    </location>
</feature>
<dbReference type="NCBIfam" id="NF003716">
    <property type="entry name" value="PRK05326.1-3"/>
    <property type="match status" value="1"/>
</dbReference>
<dbReference type="InterPro" id="IPR038770">
    <property type="entry name" value="Na+/solute_symporter_sf"/>
</dbReference>
<dbReference type="EMBL" id="AE015927">
    <property type="protein sequence ID" value="AAO36371.1"/>
    <property type="molecule type" value="Genomic_DNA"/>
</dbReference>
<dbReference type="GO" id="GO:0005886">
    <property type="term" value="C:plasma membrane"/>
    <property type="evidence" value="ECO:0007669"/>
    <property type="project" value="UniProtKB-SubCell"/>
</dbReference>
<feature type="transmembrane region" description="Helical" evidence="9">
    <location>
        <begin position="346"/>
        <end position="365"/>
    </location>
</feature>
<evidence type="ECO:0000259" key="10">
    <source>
        <dbReference type="PROSITE" id="PS51202"/>
    </source>
</evidence>
<protein>
    <submittedName>
        <fullName evidence="11">Na(+)/H(+) antiporter</fullName>
    </submittedName>
</protein>
<dbReference type="GO" id="GO:1902600">
    <property type="term" value="P:proton transmembrane transport"/>
    <property type="evidence" value="ECO:0007669"/>
    <property type="project" value="InterPro"/>
</dbReference>
<keyword evidence="5 9" id="KW-0812">Transmembrane</keyword>
<keyword evidence="12" id="KW-1185">Reference proteome</keyword>
<dbReference type="Gene3D" id="3.30.70.1450">
    <property type="entry name" value="Regulator of K+ conductance, C-terminal domain"/>
    <property type="match status" value="1"/>
</dbReference>
<evidence type="ECO:0000256" key="7">
    <source>
        <dbReference type="ARBA" id="ARBA00023065"/>
    </source>
</evidence>
<evidence type="ECO:0000256" key="8">
    <source>
        <dbReference type="ARBA" id="ARBA00023136"/>
    </source>
</evidence>
<dbReference type="InterPro" id="IPR036721">
    <property type="entry name" value="RCK_C_sf"/>
</dbReference>
<keyword evidence="3" id="KW-0050">Antiport</keyword>
<dbReference type="GO" id="GO:0008324">
    <property type="term" value="F:monoatomic cation transmembrane transporter activity"/>
    <property type="evidence" value="ECO:0007669"/>
    <property type="project" value="InterPro"/>
</dbReference>
<feature type="transmembrane region" description="Helical" evidence="9">
    <location>
        <begin position="200"/>
        <end position="219"/>
    </location>
</feature>
<keyword evidence="6 9" id="KW-1133">Transmembrane helix</keyword>
<feature type="transmembrane region" description="Helical" evidence="9">
    <location>
        <begin position="50"/>
        <end position="69"/>
    </location>
</feature>
<dbReference type="STRING" id="212717.CTC_01853"/>
<dbReference type="KEGG" id="ctc:CTC_01853"/>
<gene>
    <name evidence="11" type="ordered locus">CTC_01853</name>
</gene>
<evidence type="ECO:0000256" key="5">
    <source>
        <dbReference type="ARBA" id="ARBA00022692"/>
    </source>
</evidence>
<feature type="transmembrane region" description="Helical" evidence="9">
    <location>
        <begin position="288"/>
        <end position="305"/>
    </location>
</feature>
<dbReference type="InterPro" id="IPR006037">
    <property type="entry name" value="RCK_C"/>
</dbReference>
<feature type="domain" description="RCK C-terminal" evidence="10">
    <location>
        <begin position="414"/>
        <end position="497"/>
    </location>
</feature>
<dbReference type="Pfam" id="PF02080">
    <property type="entry name" value="TrkA_C"/>
    <property type="match status" value="1"/>
</dbReference>
<evidence type="ECO:0000256" key="1">
    <source>
        <dbReference type="ARBA" id="ARBA00004651"/>
    </source>
</evidence>
<name>Q893H1_CLOTE</name>
<dbReference type="GO" id="GO:0006813">
    <property type="term" value="P:potassium ion transport"/>
    <property type="evidence" value="ECO:0007669"/>
    <property type="project" value="InterPro"/>
</dbReference>
<dbReference type="InterPro" id="IPR006153">
    <property type="entry name" value="Cation/H_exchanger_TM"/>
</dbReference>
<dbReference type="Proteomes" id="UP000001412">
    <property type="component" value="Chromosome"/>
</dbReference>
<dbReference type="Pfam" id="PF00999">
    <property type="entry name" value="Na_H_Exchanger"/>
    <property type="match status" value="1"/>
</dbReference>